<evidence type="ECO:0000259" key="11">
    <source>
        <dbReference type="PROSITE" id="PS50929"/>
    </source>
</evidence>
<protein>
    <submittedName>
        <fullName evidence="12">Type I secretion system permease/ATPase</fullName>
    </submittedName>
</protein>
<evidence type="ECO:0000256" key="4">
    <source>
        <dbReference type="ARBA" id="ARBA00022692"/>
    </source>
</evidence>
<comment type="caution">
    <text evidence="12">The sequence shown here is derived from an EMBL/GenBank/DDBJ whole genome shotgun (WGS) entry which is preliminary data.</text>
</comment>
<dbReference type="SMART" id="SM00382">
    <property type="entry name" value="AAA"/>
    <property type="match status" value="1"/>
</dbReference>
<feature type="transmembrane region" description="Helical" evidence="9">
    <location>
        <begin position="146"/>
        <end position="175"/>
    </location>
</feature>
<keyword evidence="3" id="KW-1003">Cell membrane</keyword>
<gene>
    <name evidence="12" type="ORF">ETQ85_18895</name>
</gene>
<evidence type="ECO:0000256" key="5">
    <source>
        <dbReference type="ARBA" id="ARBA00022741"/>
    </source>
</evidence>
<dbReference type="FunFam" id="3.40.50.300:FF:001444">
    <property type="entry name" value="ABC transporter ATP-binding protein"/>
    <property type="match status" value="1"/>
</dbReference>
<evidence type="ECO:0000256" key="1">
    <source>
        <dbReference type="ARBA" id="ARBA00004651"/>
    </source>
</evidence>
<reference evidence="12 13" key="1">
    <citation type="submission" date="2019-01" db="EMBL/GenBank/DDBJ databases">
        <title>Zoogloea oleivorans genome sequencing and assembly.</title>
        <authorList>
            <person name="Tancsics A."/>
            <person name="Farkas M."/>
            <person name="Kriszt B."/>
            <person name="Maroti G."/>
            <person name="Horvath B."/>
        </authorList>
    </citation>
    <scope>NUCLEOTIDE SEQUENCE [LARGE SCALE GENOMIC DNA]</scope>
    <source>
        <strain evidence="12 13">Buc</strain>
    </source>
</reference>
<dbReference type="Gene3D" id="1.20.1560.10">
    <property type="entry name" value="ABC transporter type 1, transmembrane domain"/>
    <property type="match status" value="1"/>
</dbReference>
<dbReference type="PANTHER" id="PTHR24221">
    <property type="entry name" value="ATP-BINDING CASSETTE SUB-FAMILY B"/>
    <property type="match status" value="1"/>
</dbReference>
<keyword evidence="7 9" id="KW-1133">Transmembrane helix</keyword>
<keyword evidence="5" id="KW-0547">Nucleotide-binding</keyword>
<feature type="transmembrane region" description="Helical" evidence="9">
    <location>
        <begin position="57"/>
        <end position="77"/>
    </location>
</feature>
<dbReference type="PANTHER" id="PTHR24221:SF654">
    <property type="entry name" value="ATP-BINDING CASSETTE SUB-FAMILY B MEMBER 6"/>
    <property type="match status" value="1"/>
</dbReference>
<dbReference type="Proteomes" id="UP000389128">
    <property type="component" value="Unassembled WGS sequence"/>
</dbReference>
<keyword evidence="13" id="KW-1185">Reference proteome</keyword>
<dbReference type="InterPro" id="IPR003439">
    <property type="entry name" value="ABC_transporter-like_ATP-bd"/>
</dbReference>
<dbReference type="GO" id="GO:0005886">
    <property type="term" value="C:plasma membrane"/>
    <property type="evidence" value="ECO:0007669"/>
    <property type="project" value="UniProtKB-SubCell"/>
</dbReference>
<evidence type="ECO:0000256" key="7">
    <source>
        <dbReference type="ARBA" id="ARBA00022989"/>
    </source>
</evidence>
<dbReference type="SUPFAM" id="SSF90123">
    <property type="entry name" value="ABC transporter transmembrane region"/>
    <property type="match status" value="1"/>
</dbReference>
<dbReference type="GO" id="GO:0140359">
    <property type="term" value="F:ABC-type transporter activity"/>
    <property type="evidence" value="ECO:0007669"/>
    <property type="project" value="InterPro"/>
</dbReference>
<keyword evidence="2" id="KW-0813">Transport</keyword>
<dbReference type="GO" id="GO:0030253">
    <property type="term" value="P:protein secretion by the type I secretion system"/>
    <property type="evidence" value="ECO:0007669"/>
    <property type="project" value="InterPro"/>
</dbReference>
<dbReference type="Pfam" id="PF00664">
    <property type="entry name" value="ABC_membrane"/>
    <property type="match status" value="1"/>
</dbReference>
<proteinExistence type="predicted"/>
<dbReference type="GO" id="GO:0030256">
    <property type="term" value="C:type I protein secretion system complex"/>
    <property type="evidence" value="ECO:0007669"/>
    <property type="project" value="InterPro"/>
</dbReference>
<dbReference type="GO" id="GO:0034040">
    <property type="term" value="F:ATPase-coupled lipid transmembrane transporter activity"/>
    <property type="evidence" value="ECO:0007669"/>
    <property type="project" value="TreeGrafter"/>
</dbReference>
<name>A0A6C2CKD6_9RHOO</name>
<dbReference type="GO" id="GO:0005524">
    <property type="term" value="F:ATP binding"/>
    <property type="evidence" value="ECO:0007669"/>
    <property type="project" value="UniProtKB-KW"/>
</dbReference>
<dbReference type="PROSITE" id="PS50929">
    <property type="entry name" value="ABC_TM1F"/>
    <property type="match status" value="1"/>
</dbReference>
<dbReference type="InterPro" id="IPR003593">
    <property type="entry name" value="AAA+_ATPase"/>
</dbReference>
<evidence type="ECO:0000256" key="6">
    <source>
        <dbReference type="ARBA" id="ARBA00022840"/>
    </source>
</evidence>
<dbReference type="GO" id="GO:0016887">
    <property type="term" value="F:ATP hydrolysis activity"/>
    <property type="evidence" value="ECO:0007669"/>
    <property type="project" value="InterPro"/>
</dbReference>
<evidence type="ECO:0000313" key="13">
    <source>
        <dbReference type="Proteomes" id="UP000389128"/>
    </source>
</evidence>
<evidence type="ECO:0000313" key="12">
    <source>
        <dbReference type="EMBL" id="TYC54431.1"/>
    </source>
</evidence>
<organism evidence="12 13">
    <name type="scientific">Zoogloea oleivorans</name>
    <dbReference type="NCBI Taxonomy" id="1552750"/>
    <lineage>
        <taxon>Bacteria</taxon>
        <taxon>Pseudomonadati</taxon>
        <taxon>Pseudomonadota</taxon>
        <taxon>Betaproteobacteria</taxon>
        <taxon>Rhodocyclales</taxon>
        <taxon>Zoogloeaceae</taxon>
        <taxon>Zoogloea</taxon>
    </lineage>
</organism>
<dbReference type="PROSITE" id="PS00211">
    <property type="entry name" value="ABC_TRANSPORTER_1"/>
    <property type="match status" value="1"/>
</dbReference>
<dbReference type="SUPFAM" id="SSF52540">
    <property type="entry name" value="P-loop containing nucleoside triphosphate hydrolases"/>
    <property type="match status" value="1"/>
</dbReference>
<feature type="transmembrane region" description="Helical" evidence="9">
    <location>
        <begin position="23"/>
        <end position="45"/>
    </location>
</feature>
<dbReference type="InterPro" id="IPR017871">
    <property type="entry name" value="ABC_transporter-like_CS"/>
</dbReference>
<dbReference type="RefSeq" id="WP_148580640.1">
    <property type="nucleotide sequence ID" value="NZ_SDKK01000020.1"/>
</dbReference>
<evidence type="ECO:0000256" key="3">
    <source>
        <dbReference type="ARBA" id="ARBA00022475"/>
    </source>
</evidence>
<keyword evidence="6" id="KW-0067">ATP-binding</keyword>
<dbReference type="InterPro" id="IPR027417">
    <property type="entry name" value="P-loop_NTPase"/>
</dbReference>
<comment type="subcellular location">
    <subcellularLocation>
        <location evidence="1">Cell membrane</location>
        <topology evidence="1">Multi-pass membrane protein</topology>
    </subcellularLocation>
</comment>
<dbReference type="InterPro" id="IPR039421">
    <property type="entry name" value="Type_1_exporter"/>
</dbReference>
<accession>A0A6C2CKD6</accession>
<keyword evidence="8 9" id="KW-0472">Membrane</keyword>
<evidence type="ECO:0000256" key="2">
    <source>
        <dbReference type="ARBA" id="ARBA00022448"/>
    </source>
</evidence>
<dbReference type="EMBL" id="SDKK01000020">
    <property type="protein sequence ID" value="TYC54431.1"/>
    <property type="molecule type" value="Genomic_DNA"/>
</dbReference>
<dbReference type="AlphaFoldDB" id="A0A6C2CKD6"/>
<keyword evidence="4 9" id="KW-0812">Transmembrane</keyword>
<dbReference type="InterPro" id="IPR036640">
    <property type="entry name" value="ABC1_TM_sf"/>
</dbReference>
<dbReference type="CDD" id="cd03246">
    <property type="entry name" value="ABCC_Protease_Secretion"/>
    <property type="match status" value="1"/>
</dbReference>
<dbReference type="PROSITE" id="PS50893">
    <property type="entry name" value="ABC_TRANSPORTER_2"/>
    <property type="match status" value="1"/>
</dbReference>
<dbReference type="InterPro" id="IPR010128">
    <property type="entry name" value="ATPase_T1SS_PrtD-like"/>
</dbReference>
<dbReference type="Gene3D" id="3.40.50.300">
    <property type="entry name" value="P-loop containing nucleotide triphosphate hydrolases"/>
    <property type="match status" value="1"/>
</dbReference>
<dbReference type="InterPro" id="IPR011527">
    <property type="entry name" value="ABC1_TM_dom"/>
</dbReference>
<evidence type="ECO:0000256" key="8">
    <source>
        <dbReference type="ARBA" id="ARBA00023136"/>
    </source>
</evidence>
<evidence type="ECO:0000259" key="10">
    <source>
        <dbReference type="PROSITE" id="PS50893"/>
    </source>
</evidence>
<feature type="domain" description="ABC transmembrane type-1" evidence="11">
    <location>
        <begin position="24"/>
        <end position="301"/>
    </location>
</feature>
<sequence>MKTPSPFLRSELKTTLWAFRREFAVCMLFTVLVNLLMLTPTLYMLQLFDRVMLSQSLVTLTALTLVTLFLFTTMGFTEWSRSRLLVRVSVKLDQQLNSRVFAASFESSLQQMGRNPAQGFSDLNNVRQFLTGNGLFAFMDAPWTPIYIGVLFLLHPWLGLLGIFFSLILVGMAWLSHTLTRGPIETALEAGGRANGYIQSKLRNAEVIESMGMLPDLRRRWLLRHQHYLNLNHQSGEVSARIQNLTKFLRYTQQSLGLGAGALLVIRGELSPGAMIAANVLISRATQPLEMMVGTWKPFIDARQAFKRLEELLAQHPTQDSRLIHAVPEGQLSLEHLVATAPSRPEPILKGLTVDFPAGQVIGIIGPSGSGKSTLARALVGIWPNTEGRILLDKTPLEDWERDELGPFLGFLPQDVELFDGSIAENIARFGEVDPDKVIRACQRAGVHEMILRFPRGYDTTMGEAGSLLSGGQRQRIALARAMYGEPRLIVLDEPNSNLDDAGEAALLKAIQEMKAQGSSIFIITHRPSALSVTDHLLVLKEGAIIHYGPRQDVLAALQARPNVPSTSRDSSPAVQPA</sequence>
<dbReference type="NCBIfam" id="TIGR01842">
    <property type="entry name" value="type_I_sec_PrtD"/>
    <property type="match status" value="1"/>
</dbReference>
<feature type="domain" description="ABC transporter" evidence="10">
    <location>
        <begin position="332"/>
        <end position="567"/>
    </location>
</feature>
<dbReference type="OrthoDB" id="8554730at2"/>
<dbReference type="Pfam" id="PF00005">
    <property type="entry name" value="ABC_tran"/>
    <property type="match status" value="1"/>
</dbReference>
<evidence type="ECO:0000256" key="9">
    <source>
        <dbReference type="SAM" id="Phobius"/>
    </source>
</evidence>